<sequence length="239" mass="26858">MKITVLYGNNRKGSTYHSVQAVLSRIQGEKQVEEFFLPRDMPHFCLGCFNCIKKGEEFCPHAEDAGPIIRSLEEADLIVLSSPVYVYDVSGSLKAMLDHVAYHWLIHRPHPPMFQKVALCVSTTAGGGLKSTLGTMKHSLRFWGVPKIYTLGTVVHASRWEDVSEKTKAKIEKRAEGLARSIGRSVESGRNPSPSPYKRGMLFLAKKLQQAERPMSQRDAAYWKANGWLDGQKPWKTAK</sequence>
<comment type="caution">
    <text evidence="2">The sequence shown here is derived from an EMBL/GenBank/DDBJ whole genome shotgun (WGS) entry which is preliminary data.</text>
</comment>
<proteinExistence type="predicted"/>
<dbReference type="SUPFAM" id="SSF52218">
    <property type="entry name" value="Flavoproteins"/>
    <property type="match status" value="1"/>
</dbReference>
<dbReference type="PANTHER" id="PTHR43741">
    <property type="entry name" value="FMN-DEPENDENT NADH-AZOREDUCTASE 1"/>
    <property type="match status" value="1"/>
</dbReference>
<dbReference type="PANTHER" id="PTHR43741:SF4">
    <property type="entry name" value="FMN-DEPENDENT NADH:QUINONE OXIDOREDUCTASE"/>
    <property type="match status" value="1"/>
</dbReference>
<reference evidence="2" key="1">
    <citation type="submission" date="2020-08" db="EMBL/GenBank/DDBJ databases">
        <title>Genome public.</title>
        <authorList>
            <person name="Liu C."/>
            <person name="Sun Q."/>
        </authorList>
    </citation>
    <scope>NUCLEOTIDE SEQUENCE</scope>
    <source>
        <strain evidence="2">NSJ-54</strain>
    </source>
</reference>
<dbReference type="InterPro" id="IPR029039">
    <property type="entry name" value="Flavoprotein-like_sf"/>
</dbReference>
<gene>
    <name evidence="2" type="ORF">H8709_08420</name>
</gene>
<dbReference type="GO" id="GO:0016491">
    <property type="term" value="F:oxidoreductase activity"/>
    <property type="evidence" value="ECO:0007669"/>
    <property type="project" value="InterPro"/>
</dbReference>
<feature type="domain" description="NADPH-dependent FMN reductase-like" evidence="1">
    <location>
        <begin position="1"/>
        <end position="144"/>
    </location>
</feature>
<dbReference type="Gene3D" id="3.40.50.360">
    <property type="match status" value="1"/>
</dbReference>
<dbReference type="Proteomes" id="UP000660861">
    <property type="component" value="Unassembled WGS sequence"/>
</dbReference>
<name>A0A926ED30_9FIRM</name>
<dbReference type="Pfam" id="PF03358">
    <property type="entry name" value="FMN_red"/>
    <property type="match status" value="1"/>
</dbReference>
<organism evidence="2 3">
    <name type="scientific">Zongyangia hominis</name>
    <dbReference type="NCBI Taxonomy" id="2763677"/>
    <lineage>
        <taxon>Bacteria</taxon>
        <taxon>Bacillati</taxon>
        <taxon>Bacillota</taxon>
        <taxon>Clostridia</taxon>
        <taxon>Eubacteriales</taxon>
        <taxon>Oscillospiraceae</taxon>
        <taxon>Zongyangia</taxon>
    </lineage>
</organism>
<accession>A0A926ED30</accession>
<protein>
    <submittedName>
        <fullName evidence="2">Flavodoxin family protein</fullName>
    </submittedName>
</protein>
<evidence type="ECO:0000259" key="1">
    <source>
        <dbReference type="Pfam" id="PF03358"/>
    </source>
</evidence>
<evidence type="ECO:0000313" key="2">
    <source>
        <dbReference type="EMBL" id="MBC8570850.1"/>
    </source>
</evidence>
<dbReference type="EMBL" id="JACRTC010000005">
    <property type="protein sequence ID" value="MBC8570850.1"/>
    <property type="molecule type" value="Genomic_DNA"/>
</dbReference>
<dbReference type="RefSeq" id="WP_262397943.1">
    <property type="nucleotide sequence ID" value="NZ_JACRTC010000005.1"/>
</dbReference>
<dbReference type="AlphaFoldDB" id="A0A926ED30"/>
<dbReference type="InterPro" id="IPR050104">
    <property type="entry name" value="FMN-dep_NADH:Q_OxRdtase_AzoR1"/>
</dbReference>
<evidence type="ECO:0000313" key="3">
    <source>
        <dbReference type="Proteomes" id="UP000660861"/>
    </source>
</evidence>
<dbReference type="InterPro" id="IPR005025">
    <property type="entry name" value="FMN_Rdtase-like_dom"/>
</dbReference>
<keyword evidence="3" id="KW-1185">Reference proteome</keyword>